<reference evidence="1 2" key="1">
    <citation type="submission" date="2016-01" db="EMBL/GenBank/DDBJ databases">
        <authorList>
            <person name="Brown R."/>
        </authorList>
    </citation>
    <scope>NUCLEOTIDE SEQUENCE [LARGE SCALE GENOMIC DNA]</scope>
    <source>
        <strain evidence="1">Sporomusa sphaeroides DSM 2875</strain>
    </source>
</reference>
<organism evidence="1 2">
    <name type="scientific">Sporomusa sphaeroides DSM 2875</name>
    <dbReference type="NCBI Taxonomy" id="1337886"/>
    <lineage>
        <taxon>Bacteria</taxon>
        <taxon>Bacillati</taxon>
        <taxon>Bacillota</taxon>
        <taxon>Negativicutes</taxon>
        <taxon>Selenomonadales</taxon>
        <taxon>Sporomusaceae</taxon>
        <taxon>Sporomusa</taxon>
    </lineage>
</organism>
<dbReference type="RefSeq" id="WP_075756405.1">
    <property type="nucleotide sequence ID" value="NZ_CP146991.1"/>
</dbReference>
<protein>
    <submittedName>
        <fullName evidence="1">Uncharacterized protein</fullName>
    </submittedName>
</protein>
<name>A0ABP2C4L8_9FIRM</name>
<proteinExistence type="predicted"/>
<gene>
    <name evidence="1" type="ORF">SSPH_01121</name>
</gene>
<keyword evidence="2" id="KW-1185">Reference proteome</keyword>
<dbReference type="Proteomes" id="UP000245702">
    <property type="component" value="Unassembled WGS sequence"/>
</dbReference>
<evidence type="ECO:0000313" key="1">
    <source>
        <dbReference type="EMBL" id="CVK18483.1"/>
    </source>
</evidence>
<sequence>MDAKITPEQAIDVIEYAIAILVHADCTARDIMNLQHTIELIKALAPEAELGRAAVKAKQDKVLCAGCDCKEFCRVLNEHDRLQRKGAE</sequence>
<comment type="caution">
    <text evidence="1">The sequence shown here is derived from an EMBL/GenBank/DDBJ whole genome shotgun (WGS) entry which is preliminary data.</text>
</comment>
<evidence type="ECO:0000313" key="2">
    <source>
        <dbReference type="Proteomes" id="UP000245702"/>
    </source>
</evidence>
<dbReference type="EMBL" id="FCOW01000004">
    <property type="protein sequence ID" value="CVK18483.1"/>
    <property type="molecule type" value="Genomic_DNA"/>
</dbReference>
<accession>A0ABP2C4L8</accession>